<dbReference type="EMBL" id="CAJOBA010030317">
    <property type="protein sequence ID" value="CAF3954238.1"/>
    <property type="molecule type" value="Genomic_DNA"/>
</dbReference>
<feature type="non-terminal residue" evidence="3">
    <location>
        <position position="48"/>
    </location>
</feature>
<protein>
    <submittedName>
        <fullName evidence="3">Uncharacterized protein</fullName>
    </submittedName>
</protein>
<feature type="compositionally biased region" description="Low complexity" evidence="1">
    <location>
        <begin position="22"/>
        <end position="40"/>
    </location>
</feature>
<dbReference type="AlphaFoldDB" id="A0A8S2MGK8"/>
<gene>
    <name evidence="2" type="ORF">OVA965_LOCUS21526</name>
    <name evidence="3" type="ORF">TMI583_LOCUS22189</name>
</gene>
<accession>A0A8S2MGK8</accession>
<evidence type="ECO:0000256" key="1">
    <source>
        <dbReference type="SAM" id="MobiDB-lite"/>
    </source>
</evidence>
<evidence type="ECO:0000313" key="3">
    <source>
        <dbReference type="EMBL" id="CAF3954238.1"/>
    </source>
</evidence>
<dbReference type="Proteomes" id="UP000677228">
    <property type="component" value="Unassembled WGS sequence"/>
</dbReference>
<reference evidence="3" key="1">
    <citation type="submission" date="2021-02" db="EMBL/GenBank/DDBJ databases">
        <authorList>
            <person name="Nowell W R."/>
        </authorList>
    </citation>
    <scope>NUCLEOTIDE SEQUENCE</scope>
</reference>
<sequence>MPQPTVLVADEFSNDNLDEQTQEQQTFTQSSSTFQPTQSQHLFDEDYQ</sequence>
<evidence type="ECO:0000313" key="2">
    <source>
        <dbReference type="EMBL" id="CAF1149379.1"/>
    </source>
</evidence>
<comment type="caution">
    <text evidence="3">The sequence shown here is derived from an EMBL/GenBank/DDBJ whole genome shotgun (WGS) entry which is preliminary data.</text>
</comment>
<feature type="region of interest" description="Disordered" evidence="1">
    <location>
        <begin position="19"/>
        <end position="48"/>
    </location>
</feature>
<evidence type="ECO:0000313" key="4">
    <source>
        <dbReference type="Proteomes" id="UP000682733"/>
    </source>
</evidence>
<proteinExistence type="predicted"/>
<dbReference type="EMBL" id="CAJNOK010011823">
    <property type="protein sequence ID" value="CAF1149379.1"/>
    <property type="molecule type" value="Genomic_DNA"/>
</dbReference>
<organism evidence="3 4">
    <name type="scientific">Didymodactylos carnosus</name>
    <dbReference type="NCBI Taxonomy" id="1234261"/>
    <lineage>
        <taxon>Eukaryota</taxon>
        <taxon>Metazoa</taxon>
        <taxon>Spiralia</taxon>
        <taxon>Gnathifera</taxon>
        <taxon>Rotifera</taxon>
        <taxon>Eurotatoria</taxon>
        <taxon>Bdelloidea</taxon>
        <taxon>Philodinida</taxon>
        <taxon>Philodinidae</taxon>
        <taxon>Didymodactylos</taxon>
    </lineage>
</organism>
<dbReference type="Proteomes" id="UP000682733">
    <property type="component" value="Unassembled WGS sequence"/>
</dbReference>
<name>A0A8S2MGK8_9BILA</name>